<dbReference type="Pfam" id="PF02472">
    <property type="entry name" value="ExbD"/>
    <property type="match status" value="1"/>
</dbReference>
<keyword evidence="9" id="KW-1185">Reference proteome</keyword>
<name>A0ABP8R7K4_9SPHI</name>
<sequence>MGKAKVKRASTTIDMTAMCDVSFLLLTFFVLTATARQPETLVVDTAPSYSEAKLPDGNLAVITVGDEGKVFFKMSDPNVRVQTLQQMSALYGVEFTPEEYAKFKNLEDFGVSIKALKALLAADQAERTAEKQKGIPVDSTMNASNELFAWVKQARLASAKILKDKAIEEGKDPDDIELMTVAIKADADEKFPSLNLIIETLRNQKQNKFSFVTGLKASDK</sequence>
<keyword evidence="7" id="KW-0653">Protein transport</keyword>
<evidence type="ECO:0000256" key="3">
    <source>
        <dbReference type="ARBA" id="ARBA00022475"/>
    </source>
</evidence>
<dbReference type="PANTHER" id="PTHR30558">
    <property type="entry name" value="EXBD MEMBRANE COMPONENT OF PMF-DRIVEN MACROMOLECULE IMPORT SYSTEM"/>
    <property type="match status" value="1"/>
</dbReference>
<evidence type="ECO:0000256" key="4">
    <source>
        <dbReference type="ARBA" id="ARBA00022692"/>
    </source>
</evidence>
<dbReference type="Proteomes" id="UP001500394">
    <property type="component" value="Unassembled WGS sequence"/>
</dbReference>
<accession>A0ABP8R7K4</accession>
<gene>
    <name evidence="8" type="ORF">GCM10023173_24280</name>
</gene>
<evidence type="ECO:0000256" key="5">
    <source>
        <dbReference type="ARBA" id="ARBA00022989"/>
    </source>
</evidence>
<dbReference type="EMBL" id="BAABGR010000035">
    <property type="protein sequence ID" value="GAA4520188.1"/>
    <property type="molecule type" value="Genomic_DNA"/>
</dbReference>
<dbReference type="InterPro" id="IPR003400">
    <property type="entry name" value="ExbD"/>
</dbReference>
<dbReference type="PANTHER" id="PTHR30558:SF3">
    <property type="entry name" value="BIOPOLYMER TRANSPORT PROTEIN EXBD-RELATED"/>
    <property type="match status" value="1"/>
</dbReference>
<dbReference type="RefSeq" id="WP_039054120.1">
    <property type="nucleotide sequence ID" value="NZ_BAABGR010000035.1"/>
</dbReference>
<evidence type="ECO:0000256" key="6">
    <source>
        <dbReference type="ARBA" id="ARBA00023136"/>
    </source>
</evidence>
<keyword evidence="5" id="KW-1133">Transmembrane helix</keyword>
<evidence type="ECO:0000256" key="1">
    <source>
        <dbReference type="ARBA" id="ARBA00004162"/>
    </source>
</evidence>
<protein>
    <submittedName>
        <fullName evidence="8">Biopolymer transporter ExbD</fullName>
    </submittedName>
</protein>
<evidence type="ECO:0000313" key="8">
    <source>
        <dbReference type="EMBL" id="GAA4520188.1"/>
    </source>
</evidence>
<keyword evidence="4 7" id="KW-0812">Transmembrane</keyword>
<proteinExistence type="inferred from homology"/>
<organism evidence="8 9">
    <name type="scientific">Sphingobacterium thermophilum</name>
    <dbReference type="NCBI Taxonomy" id="768534"/>
    <lineage>
        <taxon>Bacteria</taxon>
        <taxon>Pseudomonadati</taxon>
        <taxon>Bacteroidota</taxon>
        <taxon>Sphingobacteriia</taxon>
        <taxon>Sphingobacteriales</taxon>
        <taxon>Sphingobacteriaceae</taxon>
        <taxon>Sphingobacterium</taxon>
    </lineage>
</organism>
<evidence type="ECO:0000256" key="7">
    <source>
        <dbReference type="RuleBase" id="RU003879"/>
    </source>
</evidence>
<comment type="similarity">
    <text evidence="2 7">Belongs to the ExbD/TolR family.</text>
</comment>
<comment type="caution">
    <text evidence="8">The sequence shown here is derived from an EMBL/GenBank/DDBJ whole genome shotgun (WGS) entry which is preliminary data.</text>
</comment>
<reference evidence="9" key="1">
    <citation type="journal article" date="2019" name="Int. J. Syst. Evol. Microbiol.">
        <title>The Global Catalogue of Microorganisms (GCM) 10K type strain sequencing project: providing services to taxonomists for standard genome sequencing and annotation.</title>
        <authorList>
            <consortium name="The Broad Institute Genomics Platform"/>
            <consortium name="The Broad Institute Genome Sequencing Center for Infectious Disease"/>
            <person name="Wu L."/>
            <person name="Ma J."/>
        </authorList>
    </citation>
    <scope>NUCLEOTIDE SEQUENCE [LARGE SCALE GENOMIC DNA]</scope>
    <source>
        <strain evidence="9">JCM 17858</strain>
    </source>
</reference>
<keyword evidence="6" id="KW-0472">Membrane</keyword>
<evidence type="ECO:0000256" key="2">
    <source>
        <dbReference type="ARBA" id="ARBA00005811"/>
    </source>
</evidence>
<evidence type="ECO:0000313" key="9">
    <source>
        <dbReference type="Proteomes" id="UP001500394"/>
    </source>
</evidence>
<comment type="subcellular location">
    <subcellularLocation>
        <location evidence="1">Cell membrane</location>
        <topology evidence="1">Single-pass membrane protein</topology>
    </subcellularLocation>
    <subcellularLocation>
        <location evidence="7">Cell membrane</location>
        <topology evidence="7">Single-pass type II membrane protein</topology>
    </subcellularLocation>
</comment>
<keyword evidence="7" id="KW-0813">Transport</keyword>
<keyword evidence="3" id="KW-1003">Cell membrane</keyword>